<dbReference type="InterPro" id="IPR001452">
    <property type="entry name" value="SH3_domain"/>
</dbReference>
<dbReference type="GO" id="GO:0005884">
    <property type="term" value="C:actin filament"/>
    <property type="evidence" value="ECO:0007669"/>
    <property type="project" value="TreeGrafter"/>
</dbReference>
<evidence type="ECO:0000256" key="2">
    <source>
        <dbReference type="PROSITE-ProRule" id="PRU00192"/>
    </source>
</evidence>
<dbReference type="SUPFAM" id="SSF50044">
    <property type="entry name" value="SH3-domain"/>
    <property type="match status" value="2"/>
</dbReference>
<dbReference type="GO" id="GO:0030864">
    <property type="term" value="C:cortical actin cytoskeleton"/>
    <property type="evidence" value="ECO:0007669"/>
    <property type="project" value="TreeGrafter"/>
</dbReference>
<dbReference type="InterPro" id="IPR036028">
    <property type="entry name" value="SH3-like_dom_sf"/>
</dbReference>
<dbReference type="AlphaFoldDB" id="A0A9N9GKQ2"/>
<dbReference type="InterPro" id="IPR002108">
    <property type="entry name" value="ADF-H"/>
</dbReference>
<dbReference type="Pfam" id="PF00018">
    <property type="entry name" value="SH3_1"/>
    <property type="match status" value="1"/>
</dbReference>
<feature type="region of interest" description="Disordered" evidence="3">
    <location>
        <begin position="142"/>
        <end position="161"/>
    </location>
</feature>
<comment type="caution">
    <text evidence="6">The sequence shown here is derived from an EMBL/GenBank/DDBJ whole genome shotgun (WGS) entry which is preliminary data.</text>
</comment>
<keyword evidence="1 2" id="KW-0728">SH3 domain</keyword>
<reference evidence="6" key="1">
    <citation type="submission" date="2021-06" db="EMBL/GenBank/DDBJ databases">
        <authorList>
            <person name="Kallberg Y."/>
            <person name="Tangrot J."/>
            <person name="Rosling A."/>
        </authorList>
    </citation>
    <scope>NUCLEOTIDE SEQUENCE</scope>
    <source>
        <strain evidence="6">BR232B</strain>
    </source>
</reference>
<dbReference type="SMART" id="SM00326">
    <property type="entry name" value="SH3"/>
    <property type="match status" value="2"/>
</dbReference>
<dbReference type="GO" id="GO:0030833">
    <property type="term" value="P:regulation of actin filament polymerization"/>
    <property type="evidence" value="ECO:0007669"/>
    <property type="project" value="TreeGrafter"/>
</dbReference>
<evidence type="ECO:0000256" key="1">
    <source>
        <dbReference type="ARBA" id="ARBA00022443"/>
    </source>
</evidence>
<dbReference type="PANTHER" id="PTHR10829:SF25">
    <property type="entry name" value="DREBRIN-LIKE PROTEIN"/>
    <property type="match status" value="1"/>
</dbReference>
<proteinExistence type="predicted"/>
<dbReference type="CDD" id="cd11281">
    <property type="entry name" value="ADF_drebrin_like"/>
    <property type="match status" value="1"/>
</dbReference>
<evidence type="ECO:0000313" key="6">
    <source>
        <dbReference type="EMBL" id="CAG8615597.1"/>
    </source>
</evidence>
<dbReference type="Proteomes" id="UP000789739">
    <property type="component" value="Unassembled WGS sequence"/>
</dbReference>
<dbReference type="OrthoDB" id="5971719at2759"/>
<feature type="domain" description="ADF-H" evidence="5">
    <location>
        <begin position="6"/>
        <end position="136"/>
    </location>
</feature>
<protein>
    <submittedName>
        <fullName evidence="6">465_t:CDS:1</fullName>
    </submittedName>
</protein>
<dbReference type="SUPFAM" id="SSF55753">
    <property type="entry name" value="Actin depolymerizing proteins"/>
    <property type="match status" value="1"/>
</dbReference>
<dbReference type="Gene3D" id="2.30.30.40">
    <property type="entry name" value="SH3 Domains"/>
    <property type="match status" value="2"/>
</dbReference>
<evidence type="ECO:0000259" key="5">
    <source>
        <dbReference type="PROSITE" id="PS51263"/>
    </source>
</evidence>
<gene>
    <name evidence="6" type="ORF">PBRASI_LOCUS8415</name>
</gene>
<dbReference type="Gene3D" id="3.40.20.10">
    <property type="entry name" value="Severin"/>
    <property type="match status" value="1"/>
</dbReference>
<dbReference type="GO" id="GO:0051015">
    <property type="term" value="F:actin filament binding"/>
    <property type="evidence" value="ECO:0007669"/>
    <property type="project" value="TreeGrafter"/>
</dbReference>
<evidence type="ECO:0000313" key="7">
    <source>
        <dbReference type="Proteomes" id="UP000789739"/>
    </source>
</evidence>
<dbReference type="Pfam" id="PF00241">
    <property type="entry name" value="Cofilin_ADF"/>
    <property type="match status" value="1"/>
</dbReference>
<dbReference type="PROSITE" id="PS50002">
    <property type="entry name" value="SH3"/>
    <property type="match status" value="1"/>
</dbReference>
<name>A0A9N9GKQ2_9GLOM</name>
<sequence>MSLKVNFATHSKDLNATYKAVLNGDQDVNWGLFGYDKGTNDLKVLGSGGGGLEELEDEFNDGKIQYAFVRIIDPNTELPKLVLIGWCGEGVPEVKKGLFNSHFNEVSNSFLKGYHLQIHARSETDVEPAYIMKRIEESGGSKYSIHKEAPQKPEPILPVNSVYKREQIPDIAAMQRESARKAPIKPVGTSYQRTELPTPKPLGTRSTWATAEESKPSPVQMRLQREREEREREERESKEREEREERKRREREEQDRHKREERERSEKEDRERRERDRKEREERDRSDREDRERRERERKEREERERHEREERERYEGEEREWREREERERREAEEEERREREEQERYEREEHEQREREEREEQERREQEEREAELLQQQQEADSSHDHAAQPVSAVVVYSYDAGESNEMSLVEGEIITNIVQLDEGWWQGEGDDGKKSGLFPEDSGYTAVAIYSYTADEPNEISFAEGAVITNITFESDDWWQGTAPDGSVGLFPANYVELSQE</sequence>
<feature type="domain" description="SH3" evidence="4">
    <location>
        <begin position="444"/>
        <end position="504"/>
    </location>
</feature>
<evidence type="ECO:0000256" key="3">
    <source>
        <dbReference type="SAM" id="MobiDB-lite"/>
    </source>
</evidence>
<feature type="compositionally biased region" description="Basic and acidic residues" evidence="3">
    <location>
        <begin position="142"/>
        <end position="151"/>
    </location>
</feature>
<organism evidence="6 7">
    <name type="scientific">Paraglomus brasilianum</name>
    <dbReference type="NCBI Taxonomy" id="144538"/>
    <lineage>
        <taxon>Eukaryota</taxon>
        <taxon>Fungi</taxon>
        <taxon>Fungi incertae sedis</taxon>
        <taxon>Mucoromycota</taxon>
        <taxon>Glomeromycotina</taxon>
        <taxon>Glomeromycetes</taxon>
        <taxon>Paraglomerales</taxon>
        <taxon>Paraglomeraceae</taxon>
        <taxon>Paraglomus</taxon>
    </lineage>
</organism>
<dbReference type="PRINTS" id="PR00452">
    <property type="entry name" value="SH3DOMAIN"/>
</dbReference>
<dbReference type="PANTHER" id="PTHR10829">
    <property type="entry name" value="CORTACTIN AND DREBRIN"/>
    <property type="match status" value="1"/>
</dbReference>
<feature type="compositionally biased region" description="Basic and acidic residues" evidence="3">
    <location>
        <begin position="223"/>
        <end position="369"/>
    </location>
</feature>
<dbReference type="GO" id="GO:0030427">
    <property type="term" value="C:site of polarized growth"/>
    <property type="evidence" value="ECO:0007669"/>
    <property type="project" value="TreeGrafter"/>
</dbReference>
<keyword evidence="7" id="KW-1185">Reference proteome</keyword>
<dbReference type="PROSITE" id="PS51263">
    <property type="entry name" value="ADF_H"/>
    <property type="match status" value="1"/>
</dbReference>
<dbReference type="InterPro" id="IPR029006">
    <property type="entry name" value="ADF-H/Gelsolin-like_dom_sf"/>
</dbReference>
<feature type="region of interest" description="Disordered" evidence="3">
    <location>
        <begin position="175"/>
        <end position="391"/>
    </location>
</feature>
<dbReference type="EMBL" id="CAJVPI010001499">
    <property type="protein sequence ID" value="CAG8615597.1"/>
    <property type="molecule type" value="Genomic_DNA"/>
</dbReference>
<evidence type="ECO:0000259" key="4">
    <source>
        <dbReference type="PROSITE" id="PS50002"/>
    </source>
</evidence>
<dbReference type="Pfam" id="PF14604">
    <property type="entry name" value="SH3_9"/>
    <property type="match status" value="1"/>
</dbReference>
<dbReference type="SMART" id="SM00102">
    <property type="entry name" value="ADF"/>
    <property type="match status" value="1"/>
</dbReference>
<accession>A0A9N9GKQ2</accession>